<keyword evidence="3" id="KW-0106">Calcium</keyword>
<dbReference type="InterPro" id="IPR038081">
    <property type="entry name" value="CalX-like_sf"/>
</dbReference>
<dbReference type="GO" id="GO:0016020">
    <property type="term" value="C:membrane"/>
    <property type="evidence" value="ECO:0007669"/>
    <property type="project" value="InterPro"/>
</dbReference>
<dbReference type="AlphaFoldDB" id="A0A2G8L4Q6"/>
<gene>
    <name evidence="5" type="ORF">BSL78_07826</name>
</gene>
<comment type="caution">
    <text evidence="5">The sequence shown here is derived from an EMBL/GenBank/DDBJ whole genome shotgun (WGS) entry which is preliminary data.</text>
</comment>
<dbReference type="GO" id="GO:0007154">
    <property type="term" value="P:cell communication"/>
    <property type="evidence" value="ECO:0007669"/>
    <property type="project" value="InterPro"/>
</dbReference>
<evidence type="ECO:0000256" key="1">
    <source>
        <dbReference type="ARBA" id="ARBA00022729"/>
    </source>
</evidence>
<keyword evidence="2" id="KW-0677">Repeat</keyword>
<reference evidence="5 6" key="1">
    <citation type="journal article" date="2017" name="PLoS Biol.">
        <title>The sea cucumber genome provides insights into morphological evolution and visceral regeneration.</title>
        <authorList>
            <person name="Zhang X."/>
            <person name="Sun L."/>
            <person name="Yuan J."/>
            <person name="Sun Y."/>
            <person name="Gao Y."/>
            <person name="Zhang L."/>
            <person name="Li S."/>
            <person name="Dai H."/>
            <person name="Hamel J.F."/>
            <person name="Liu C."/>
            <person name="Yu Y."/>
            <person name="Liu S."/>
            <person name="Lin W."/>
            <person name="Guo K."/>
            <person name="Jin S."/>
            <person name="Xu P."/>
            <person name="Storey K.B."/>
            <person name="Huan P."/>
            <person name="Zhang T."/>
            <person name="Zhou Y."/>
            <person name="Zhang J."/>
            <person name="Lin C."/>
            <person name="Li X."/>
            <person name="Xing L."/>
            <person name="Huo D."/>
            <person name="Sun M."/>
            <person name="Wang L."/>
            <person name="Mercier A."/>
            <person name="Li F."/>
            <person name="Yang H."/>
            <person name="Xiang J."/>
        </authorList>
    </citation>
    <scope>NUCLEOTIDE SEQUENCE [LARGE SCALE GENOMIC DNA]</scope>
    <source>
        <strain evidence="5">Shaxun</strain>
        <tissue evidence="5">Muscle</tissue>
    </source>
</reference>
<dbReference type="Proteomes" id="UP000230750">
    <property type="component" value="Unassembled WGS sequence"/>
</dbReference>
<dbReference type="Gene3D" id="2.60.40.2030">
    <property type="match status" value="1"/>
</dbReference>
<protein>
    <recommendedName>
        <fullName evidence="4">Calx-beta domain-containing protein</fullName>
    </recommendedName>
</protein>
<evidence type="ECO:0000313" key="5">
    <source>
        <dbReference type="EMBL" id="PIK55231.1"/>
    </source>
</evidence>
<evidence type="ECO:0000313" key="6">
    <source>
        <dbReference type="Proteomes" id="UP000230750"/>
    </source>
</evidence>
<feature type="domain" description="Calx-beta" evidence="4">
    <location>
        <begin position="93"/>
        <end position="144"/>
    </location>
</feature>
<keyword evidence="1" id="KW-0732">Signal</keyword>
<dbReference type="InterPro" id="IPR003644">
    <property type="entry name" value="Calx_beta"/>
</dbReference>
<dbReference type="Pfam" id="PF03160">
    <property type="entry name" value="Calx-beta"/>
    <property type="match status" value="2"/>
</dbReference>
<dbReference type="EMBL" id="MRZV01000222">
    <property type="protein sequence ID" value="PIK55231.1"/>
    <property type="molecule type" value="Genomic_DNA"/>
</dbReference>
<dbReference type="SUPFAM" id="SSF141072">
    <property type="entry name" value="CalX-like"/>
    <property type="match status" value="2"/>
</dbReference>
<sequence>MENHAIASKRSSAEKDYSVYASIGCPLPPPNGDEIGAWNFGFSTPPPIQKACYTPEFPMGAQQLRVSGIMSQPSSSYILLYVKLPTLPHCSRSLTSEDISTSQGLDYIDFTATVTFQPMTTSSSFVIDIIDDDLLEATESFNVVAFDSSYILFDPQLPLFEVFIYDDDVTHIELTSTVSSLTEGPGVDNRTIITVESSKQVQIGYQSIIVGLDLSLTAGIPNVCGGFVPTSNFMMESYQLTIPPGQQSASTLLSLLDDDIIEVRGCIVISISSVSWGSAEKAYSRRPAPGRPW</sequence>
<evidence type="ECO:0000259" key="4">
    <source>
        <dbReference type="Pfam" id="PF03160"/>
    </source>
</evidence>
<keyword evidence="6" id="KW-1185">Reference proteome</keyword>
<accession>A0A2G8L4Q6</accession>
<organism evidence="5 6">
    <name type="scientific">Stichopus japonicus</name>
    <name type="common">Sea cucumber</name>
    <dbReference type="NCBI Taxonomy" id="307972"/>
    <lineage>
        <taxon>Eukaryota</taxon>
        <taxon>Metazoa</taxon>
        <taxon>Echinodermata</taxon>
        <taxon>Eleutherozoa</taxon>
        <taxon>Echinozoa</taxon>
        <taxon>Holothuroidea</taxon>
        <taxon>Aspidochirotacea</taxon>
        <taxon>Aspidochirotida</taxon>
        <taxon>Stichopodidae</taxon>
        <taxon>Apostichopus</taxon>
    </lineage>
</organism>
<proteinExistence type="predicted"/>
<evidence type="ECO:0000256" key="2">
    <source>
        <dbReference type="ARBA" id="ARBA00022737"/>
    </source>
</evidence>
<feature type="domain" description="Calx-beta" evidence="4">
    <location>
        <begin position="233"/>
        <end position="280"/>
    </location>
</feature>
<evidence type="ECO:0000256" key="3">
    <source>
        <dbReference type="ARBA" id="ARBA00022837"/>
    </source>
</evidence>
<name>A0A2G8L4Q6_STIJA</name>